<dbReference type="EMBL" id="JAWDJX010000020">
    <property type="protein sequence ID" value="KAK3052557.1"/>
    <property type="molecule type" value="Genomic_DNA"/>
</dbReference>
<protein>
    <submittedName>
        <fullName evidence="2">Uncharacterized protein</fullName>
    </submittedName>
</protein>
<evidence type="ECO:0000313" key="2">
    <source>
        <dbReference type="EMBL" id="KAK3052557.1"/>
    </source>
</evidence>
<feature type="region of interest" description="Disordered" evidence="1">
    <location>
        <begin position="1"/>
        <end position="29"/>
    </location>
</feature>
<gene>
    <name evidence="2" type="ORF">LTR09_006412</name>
</gene>
<reference evidence="2" key="1">
    <citation type="submission" date="2023-04" db="EMBL/GenBank/DDBJ databases">
        <title>Black Yeasts Isolated from many extreme environments.</title>
        <authorList>
            <person name="Coleine C."/>
            <person name="Stajich J.E."/>
            <person name="Selbmann L."/>
        </authorList>
    </citation>
    <scope>NUCLEOTIDE SEQUENCE</scope>
    <source>
        <strain evidence="2">CCFEE 5312</strain>
    </source>
</reference>
<evidence type="ECO:0000313" key="3">
    <source>
        <dbReference type="Proteomes" id="UP001271007"/>
    </source>
</evidence>
<keyword evidence="3" id="KW-1185">Reference proteome</keyword>
<comment type="caution">
    <text evidence="2">The sequence shown here is derived from an EMBL/GenBank/DDBJ whole genome shotgun (WGS) entry which is preliminary data.</text>
</comment>
<feature type="compositionally biased region" description="Polar residues" evidence="1">
    <location>
        <begin position="1"/>
        <end position="11"/>
    </location>
</feature>
<organism evidence="2 3">
    <name type="scientific">Extremus antarcticus</name>
    <dbReference type="NCBI Taxonomy" id="702011"/>
    <lineage>
        <taxon>Eukaryota</taxon>
        <taxon>Fungi</taxon>
        <taxon>Dikarya</taxon>
        <taxon>Ascomycota</taxon>
        <taxon>Pezizomycotina</taxon>
        <taxon>Dothideomycetes</taxon>
        <taxon>Dothideomycetidae</taxon>
        <taxon>Mycosphaerellales</taxon>
        <taxon>Extremaceae</taxon>
        <taxon>Extremus</taxon>
    </lineage>
</organism>
<proteinExistence type="predicted"/>
<evidence type="ECO:0000256" key="1">
    <source>
        <dbReference type="SAM" id="MobiDB-lite"/>
    </source>
</evidence>
<name>A0AAJ0DEY8_9PEZI</name>
<accession>A0AAJ0DEY8</accession>
<sequence>MAPPNNSSITASRGHRRLPAGESIPSQRPQVFSSLKVTSEIVIPHPPWLGPLSETQSLDEYTITAGEESSTIQVGSWCWIRTKKSDTLGGATCLPAVILDIRSTASPPGSADPTEVVLFVVWGIEYFRAWWKAGPKLAVIQADTIESAVVVCHEEGSQLVTDDRGSEERFLQLSAESRVWRNCVYELEHGVAGPGVQEGL</sequence>
<dbReference type="Proteomes" id="UP001271007">
    <property type="component" value="Unassembled WGS sequence"/>
</dbReference>
<dbReference type="AlphaFoldDB" id="A0AAJ0DEY8"/>